<dbReference type="InterPro" id="IPR011032">
    <property type="entry name" value="GroES-like_sf"/>
</dbReference>
<dbReference type="SUPFAM" id="SSF51735">
    <property type="entry name" value="NAD(P)-binding Rossmann-fold domains"/>
    <property type="match status" value="1"/>
</dbReference>
<keyword evidence="5" id="KW-1185">Reference proteome</keyword>
<dbReference type="InterPro" id="IPR013154">
    <property type="entry name" value="ADH-like_N"/>
</dbReference>
<evidence type="ECO:0000259" key="3">
    <source>
        <dbReference type="Pfam" id="PF08240"/>
    </source>
</evidence>
<feature type="domain" description="Alcohol dehydrogenase-like N-terminal" evidence="3">
    <location>
        <begin position="21"/>
        <end position="117"/>
    </location>
</feature>
<dbReference type="InterPro" id="IPR036291">
    <property type="entry name" value="NAD(P)-bd_dom_sf"/>
</dbReference>
<dbReference type="Gene3D" id="3.90.180.10">
    <property type="entry name" value="Medium-chain alcohol dehydrogenases, catalytic domain"/>
    <property type="match status" value="1"/>
</dbReference>
<evidence type="ECO:0000259" key="2">
    <source>
        <dbReference type="Pfam" id="PF00107"/>
    </source>
</evidence>
<protein>
    <recommendedName>
        <fullName evidence="6">Dehydrogenase</fullName>
    </recommendedName>
</protein>
<accession>A0A2T4UFQ5</accession>
<reference evidence="4 5" key="1">
    <citation type="submission" date="2018-03" db="EMBL/GenBank/DDBJ databases">
        <title>Aquarubrobacter algicola gen. nov., sp. nov., a novel actinobacterium isolated from shallow eutrophic lake during the end of cyanobacterial harmful algal blooms.</title>
        <authorList>
            <person name="Chun S.J."/>
        </authorList>
    </citation>
    <scope>NUCLEOTIDE SEQUENCE [LARGE SCALE GENOMIC DNA]</scope>
    <source>
        <strain evidence="4 5">Seoho-28</strain>
    </source>
</reference>
<dbReference type="Proteomes" id="UP000240739">
    <property type="component" value="Unassembled WGS sequence"/>
</dbReference>
<dbReference type="PANTHER" id="PTHR43401">
    <property type="entry name" value="L-THREONINE 3-DEHYDROGENASE"/>
    <property type="match status" value="1"/>
</dbReference>
<dbReference type="RefSeq" id="WP_107570320.1">
    <property type="nucleotide sequence ID" value="NZ_PYYB01000002.1"/>
</dbReference>
<dbReference type="OrthoDB" id="9797931at2"/>
<dbReference type="GO" id="GO:0016491">
    <property type="term" value="F:oxidoreductase activity"/>
    <property type="evidence" value="ECO:0007669"/>
    <property type="project" value="UniProtKB-KW"/>
</dbReference>
<organism evidence="4 5">
    <name type="scientific">Paraconexibacter algicola</name>
    <dbReference type="NCBI Taxonomy" id="2133960"/>
    <lineage>
        <taxon>Bacteria</taxon>
        <taxon>Bacillati</taxon>
        <taxon>Actinomycetota</taxon>
        <taxon>Thermoleophilia</taxon>
        <taxon>Solirubrobacterales</taxon>
        <taxon>Paraconexibacteraceae</taxon>
        <taxon>Paraconexibacter</taxon>
    </lineage>
</organism>
<dbReference type="PANTHER" id="PTHR43401:SF2">
    <property type="entry name" value="L-THREONINE 3-DEHYDROGENASE"/>
    <property type="match status" value="1"/>
</dbReference>
<evidence type="ECO:0008006" key="6">
    <source>
        <dbReference type="Google" id="ProtNLM"/>
    </source>
</evidence>
<gene>
    <name evidence="4" type="ORF">C7Y72_16775</name>
</gene>
<evidence type="ECO:0000256" key="1">
    <source>
        <dbReference type="ARBA" id="ARBA00023002"/>
    </source>
</evidence>
<dbReference type="AlphaFoldDB" id="A0A2T4UFQ5"/>
<comment type="caution">
    <text evidence="4">The sequence shown here is derived from an EMBL/GenBank/DDBJ whole genome shotgun (WGS) entry which is preliminary data.</text>
</comment>
<proteinExistence type="predicted"/>
<sequence length="309" mass="31948">MRAAVLTAPGTLEVMDVPEPRGEVLVEVRAATACGTDLKMLRHGHRVLGPYPARFGHEMAGVRLDTGDPVLVGDSAACGSCAPCLAGRAQICRDMTWILGGFAERIAAPEAALHTLPPGLDFAVAAVAEPLAACIHAVARGTDAEDCAVLGGGTMGLMLARLLVLEGRSVTLVDRHPERRAQATGLGAVAVERFDRAHALVFEAVGRPQAWADAVGAAAPGGCVVLVGGCPSGTAAPLPTGPLHYEELDVRGAFHHDRLEVDRALWLLTRGQVDPRELLLPAIGLGELAAALQAPGGGAARKIVVDPSR</sequence>
<evidence type="ECO:0000313" key="4">
    <source>
        <dbReference type="EMBL" id="PTL56601.1"/>
    </source>
</evidence>
<evidence type="ECO:0000313" key="5">
    <source>
        <dbReference type="Proteomes" id="UP000240739"/>
    </source>
</evidence>
<dbReference type="InterPro" id="IPR050129">
    <property type="entry name" value="Zn_alcohol_dh"/>
</dbReference>
<name>A0A2T4UFQ5_9ACTN</name>
<feature type="domain" description="Alcohol dehydrogenase-like C-terminal" evidence="2">
    <location>
        <begin position="155"/>
        <end position="265"/>
    </location>
</feature>
<keyword evidence="1" id="KW-0560">Oxidoreductase</keyword>
<dbReference type="Gene3D" id="3.40.50.720">
    <property type="entry name" value="NAD(P)-binding Rossmann-like Domain"/>
    <property type="match status" value="1"/>
</dbReference>
<dbReference type="Pfam" id="PF00107">
    <property type="entry name" value="ADH_zinc_N"/>
    <property type="match status" value="1"/>
</dbReference>
<dbReference type="EMBL" id="PYYB01000002">
    <property type="protein sequence ID" value="PTL56601.1"/>
    <property type="molecule type" value="Genomic_DNA"/>
</dbReference>
<dbReference type="InterPro" id="IPR013149">
    <property type="entry name" value="ADH-like_C"/>
</dbReference>
<dbReference type="Pfam" id="PF08240">
    <property type="entry name" value="ADH_N"/>
    <property type="match status" value="1"/>
</dbReference>
<dbReference type="SUPFAM" id="SSF50129">
    <property type="entry name" value="GroES-like"/>
    <property type="match status" value="1"/>
</dbReference>